<evidence type="ECO:0000256" key="2">
    <source>
        <dbReference type="ARBA" id="ARBA00022771"/>
    </source>
</evidence>
<proteinExistence type="predicted"/>
<dbReference type="SUPFAM" id="SSF57903">
    <property type="entry name" value="FYVE/PHD zinc finger"/>
    <property type="match status" value="1"/>
</dbReference>
<evidence type="ECO:0000256" key="4">
    <source>
        <dbReference type="PROSITE-ProRule" id="PRU00091"/>
    </source>
</evidence>
<reference evidence="8" key="4">
    <citation type="submission" date="2025-05" db="UniProtKB">
        <authorList>
            <consortium name="EnsemblFungi"/>
        </authorList>
    </citation>
    <scope>IDENTIFICATION</scope>
    <source>
        <strain evidence="8">isolate 1-1 / race 1 (BBBD)</strain>
    </source>
</reference>
<accession>A0A180FXW5</accession>
<dbReference type="STRING" id="630390.A0A180FXW5"/>
<reference evidence="7" key="2">
    <citation type="submission" date="2016-05" db="EMBL/GenBank/DDBJ databases">
        <title>Comparative analysis highlights variable genome content of wheat rusts and divergence of the mating loci.</title>
        <authorList>
            <person name="Cuomo C.A."/>
            <person name="Bakkeren G."/>
            <person name="Szabo L."/>
            <person name="Khalil H."/>
            <person name="Joly D."/>
            <person name="Goldberg J."/>
            <person name="Young S."/>
            <person name="Zeng Q."/>
            <person name="Fellers J."/>
        </authorList>
    </citation>
    <scope>NUCLEOTIDE SEQUENCE [LARGE SCALE GENOMIC DNA]</scope>
    <source>
        <strain evidence="7">1-1 BBBD Race 1</strain>
    </source>
</reference>
<dbReference type="Proteomes" id="UP000005240">
    <property type="component" value="Unassembled WGS sequence"/>
</dbReference>
<evidence type="ECO:0000256" key="5">
    <source>
        <dbReference type="SAM" id="MobiDB-lite"/>
    </source>
</evidence>
<dbReference type="CDD" id="cd15737">
    <property type="entry name" value="FYVE2_Vac1p_like"/>
    <property type="match status" value="1"/>
</dbReference>
<evidence type="ECO:0000259" key="6">
    <source>
        <dbReference type="PROSITE" id="PS50178"/>
    </source>
</evidence>
<dbReference type="OrthoDB" id="166134at2759"/>
<dbReference type="InterPro" id="IPR000306">
    <property type="entry name" value="Znf_FYVE"/>
</dbReference>
<dbReference type="GO" id="GO:0008270">
    <property type="term" value="F:zinc ion binding"/>
    <property type="evidence" value="ECO:0007669"/>
    <property type="project" value="UniProtKB-KW"/>
</dbReference>
<feature type="region of interest" description="Disordered" evidence="5">
    <location>
        <begin position="1"/>
        <end position="29"/>
    </location>
</feature>
<evidence type="ECO:0000256" key="1">
    <source>
        <dbReference type="ARBA" id="ARBA00022723"/>
    </source>
</evidence>
<feature type="domain" description="FYVE-type" evidence="6">
    <location>
        <begin position="116"/>
        <end position="236"/>
    </location>
</feature>
<organism evidence="7">
    <name type="scientific">Puccinia triticina (isolate 1-1 / race 1 (BBBD))</name>
    <name type="common">Brown leaf rust fungus</name>
    <dbReference type="NCBI Taxonomy" id="630390"/>
    <lineage>
        <taxon>Eukaryota</taxon>
        <taxon>Fungi</taxon>
        <taxon>Dikarya</taxon>
        <taxon>Basidiomycota</taxon>
        <taxon>Pucciniomycotina</taxon>
        <taxon>Pucciniomycetes</taxon>
        <taxon>Pucciniales</taxon>
        <taxon>Pucciniaceae</taxon>
        <taxon>Puccinia</taxon>
    </lineage>
</organism>
<gene>
    <name evidence="7" type="ORF">PTTG_30661</name>
</gene>
<dbReference type="EMBL" id="ADAS02005618">
    <property type="protein sequence ID" value="OAV85255.1"/>
    <property type="molecule type" value="Genomic_DNA"/>
</dbReference>
<reference evidence="8 9" key="3">
    <citation type="journal article" date="2017" name="G3 (Bethesda)">
        <title>Comparative analysis highlights variable genome content of wheat rusts and divergence of the mating loci.</title>
        <authorList>
            <person name="Cuomo C.A."/>
            <person name="Bakkeren G."/>
            <person name="Khalil H.B."/>
            <person name="Panwar V."/>
            <person name="Joly D."/>
            <person name="Linning R."/>
            <person name="Sakthikumar S."/>
            <person name="Song X."/>
            <person name="Adiconis X."/>
            <person name="Fan L."/>
            <person name="Goldberg J.M."/>
            <person name="Levin J.Z."/>
            <person name="Young S."/>
            <person name="Zeng Q."/>
            <person name="Anikster Y."/>
            <person name="Bruce M."/>
            <person name="Wang M."/>
            <person name="Yin C."/>
            <person name="McCallum B."/>
            <person name="Szabo L.J."/>
            <person name="Hulbert S."/>
            <person name="Chen X."/>
            <person name="Fellers J.P."/>
        </authorList>
    </citation>
    <scope>NUCLEOTIDE SEQUENCE</scope>
    <source>
        <strain evidence="9">Isolate 1-1 / race 1 (BBBD)</strain>
        <strain evidence="8">isolate 1-1 / race 1 (BBBD)</strain>
    </source>
</reference>
<dbReference type="AlphaFoldDB" id="A0A180FXW5"/>
<evidence type="ECO:0000256" key="3">
    <source>
        <dbReference type="ARBA" id="ARBA00022833"/>
    </source>
</evidence>
<keyword evidence="9" id="KW-1185">Reference proteome</keyword>
<protein>
    <submittedName>
        <fullName evidence="8">FYVE-type domain-containing protein</fullName>
    </submittedName>
</protein>
<evidence type="ECO:0000313" key="9">
    <source>
        <dbReference type="Proteomes" id="UP000005240"/>
    </source>
</evidence>
<dbReference type="Pfam" id="PF01363">
    <property type="entry name" value="FYVE"/>
    <property type="match status" value="1"/>
</dbReference>
<keyword evidence="3" id="KW-0862">Zinc</keyword>
<dbReference type="PROSITE" id="PS50178">
    <property type="entry name" value="ZF_FYVE"/>
    <property type="match status" value="1"/>
</dbReference>
<keyword evidence="2 4" id="KW-0863">Zinc-finger</keyword>
<dbReference type="InterPro" id="IPR011011">
    <property type="entry name" value="Znf_FYVE_PHD"/>
</dbReference>
<dbReference type="EnsemblFungi" id="PTTG_30661-t43_1">
    <property type="protein sequence ID" value="PTTG_30661-t43_1-p1"/>
    <property type="gene ID" value="PTTG_30661"/>
</dbReference>
<feature type="compositionally biased region" description="Low complexity" evidence="5">
    <location>
        <begin position="1"/>
        <end position="20"/>
    </location>
</feature>
<evidence type="ECO:0000313" key="8">
    <source>
        <dbReference type="EnsemblFungi" id="PTTG_30661-t43_1-p1"/>
    </source>
</evidence>
<dbReference type="PANTHER" id="PTHR23164">
    <property type="entry name" value="EARLY ENDOSOME ANTIGEN 1"/>
    <property type="match status" value="1"/>
</dbReference>
<dbReference type="InterPro" id="IPR017455">
    <property type="entry name" value="Znf_FYVE-rel"/>
</dbReference>
<dbReference type="Gene3D" id="3.30.40.10">
    <property type="entry name" value="Zinc/RING finger domain, C3HC4 (zinc finger)"/>
    <property type="match status" value="1"/>
</dbReference>
<dbReference type="PANTHER" id="PTHR23164:SF30">
    <property type="entry name" value="EARLY ENDOSOME ANTIGEN 1"/>
    <property type="match status" value="1"/>
</dbReference>
<name>A0A180FXW5_PUCT1</name>
<keyword evidence="1" id="KW-0479">Metal-binding</keyword>
<dbReference type="InterPro" id="IPR013083">
    <property type="entry name" value="Znf_RING/FYVE/PHD"/>
</dbReference>
<sequence length="310" mass="34610">MASPYRPYTPTKRTNTNNTPFRSGFQPKGVYRDRTDQLVAARRTRQEAKRLEEARLQKRLEKLIQLHFPHQPQNTTTTTSNNNLSQKLLAISSDLLAARPGSLRAHEQAIVRWQDDTSAGDCTLCHTPFGLRIRKHHCRLCGQLVCFKPHSAGPRRCSSLIRVDWDPLLHRNTLRVLDDDSHQTGLLPDRPGPSIRHLIAAPLHNPSPSSSSTTTTTTTTPTKGVRVCAHCLAVVLRRQAMTCPPKPPEYLALYSSLKQVQEEIERAIGEFQEALAGAKHPGSTETPPGPSTPLKLLSIRRKLLSNLALF</sequence>
<dbReference type="SMART" id="SM00064">
    <property type="entry name" value="FYVE"/>
    <property type="match status" value="1"/>
</dbReference>
<evidence type="ECO:0000313" key="7">
    <source>
        <dbReference type="EMBL" id="OAV85255.1"/>
    </source>
</evidence>
<feature type="non-terminal residue" evidence="7">
    <location>
        <position position="310"/>
    </location>
</feature>
<reference evidence="7" key="1">
    <citation type="submission" date="2009-11" db="EMBL/GenBank/DDBJ databases">
        <authorList>
            <consortium name="The Broad Institute Genome Sequencing Platform"/>
            <person name="Ward D."/>
            <person name="Feldgarden M."/>
            <person name="Earl A."/>
            <person name="Young S.K."/>
            <person name="Zeng Q."/>
            <person name="Koehrsen M."/>
            <person name="Alvarado L."/>
            <person name="Berlin A."/>
            <person name="Bochicchio J."/>
            <person name="Borenstein D."/>
            <person name="Chapman S.B."/>
            <person name="Chen Z."/>
            <person name="Engels R."/>
            <person name="Freedman E."/>
            <person name="Gellesch M."/>
            <person name="Goldberg J."/>
            <person name="Griggs A."/>
            <person name="Gujja S."/>
            <person name="Heilman E."/>
            <person name="Heiman D."/>
            <person name="Hepburn T."/>
            <person name="Howarth C."/>
            <person name="Jen D."/>
            <person name="Larson L."/>
            <person name="Lewis B."/>
            <person name="Mehta T."/>
            <person name="Park D."/>
            <person name="Pearson M."/>
            <person name="Roberts A."/>
            <person name="Saif S."/>
            <person name="Shea T."/>
            <person name="Shenoy N."/>
            <person name="Sisk P."/>
            <person name="Stolte C."/>
            <person name="Sykes S."/>
            <person name="Thomson T."/>
            <person name="Walk T."/>
            <person name="White J."/>
            <person name="Yandava C."/>
            <person name="Izard J."/>
            <person name="Baranova O.V."/>
            <person name="Blanton J.M."/>
            <person name="Tanner A.C."/>
            <person name="Dewhirst F.E."/>
            <person name="Haas B."/>
            <person name="Nusbaum C."/>
            <person name="Birren B."/>
        </authorList>
    </citation>
    <scope>NUCLEOTIDE SEQUENCE [LARGE SCALE GENOMIC DNA]</scope>
    <source>
        <strain evidence="7">1-1 BBBD Race 1</strain>
    </source>
</reference>
<dbReference type="VEuPathDB" id="FungiDB:PTTG_30661"/>